<dbReference type="HOGENOM" id="CLU_1272711_0_0_1"/>
<dbReference type="EMBL" id="CP000497">
    <property type="protein sequence ID" value="ABN65534.2"/>
    <property type="molecule type" value="Genomic_DNA"/>
</dbReference>
<feature type="region of interest" description="Disordered" evidence="1">
    <location>
        <begin position="116"/>
        <end position="217"/>
    </location>
</feature>
<evidence type="ECO:0000313" key="2">
    <source>
        <dbReference type="EMBL" id="ABN65534.2"/>
    </source>
</evidence>
<dbReference type="RefSeq" id="XP_001383563.2">
    <property type="nucleotide sequence ID" value="XM_001383526.1"/>
</dbReference>
<dbReference type="KEGG" id="pic:PICST_30981"/>
<dbReference type="GeneID" id="4838260"/>
<reference evidence="2 3" key="1">
    <citation type="journal article" date="2007" name="Nat. Biotechnol.">
        <title>Genome sequence of the lignocellulose-bioconverting and xylose-fermenting yeast Pichia stipitis.</title>
        <authorList>
            <person name="Jeffries T.W."/>
            <person name="Grigoriev I.V."/>
            <person name="Grimwood J."/>
            <person name="Laplaza J.M."/>
            <person name="Aerts A."/>
            <person name="Salamov A."/>
            <person name="Schmutz J."/>
            <person name="Lindquist E."/>
            <person name="Dehal P."/>
            <person name="Shapiro H."/>
            <person name="Jin Y.S."/>
            <person name="Passoth V."/>
            <person name="Richardson P.M."/>
        </authorList>
    </citation>
    <scope>NUCLEOTIDE SEQUENCE [LARGE SCALE GENOMIC DNA]</scope>
    <source>
        <strain evidence="3">ATCC 58785 / CBS 6054 / NBRC 10063 / NRRL Y-11545</strain>
    </source>
</reference>
<keyword evidence="3" id="KW-1185">Reference proteome</keyword>
<sequence>MPISSISVSLPGGVSAPPIPVRSMLSPVSDLSSDDVAMADDAAMADDDTIVDNGTVIDDVVSPVASKSLVASRSADDGASADDSAMSDDYVMDDETMSLAPIPSCSDYDSCYSYDSDISPDADDDETLPIQPTTVISPVSSRASSNASSRPQCLAGPAPPLLLTHESNSGGKQIQIHSKSHASRRTYDTPNMNQEEISERRLTKHKLTPVPSYDNAN</sequence>
<accession>A3LSA4</accession>
<evidence type="ECO:0000313" key="3">
    <source>
        <dbReference type="Proteomes" id="UP000002258"/>
    </source>
</evidence>
<dbReference type="Proteomes" id="UP000002258">
    <property type="component" value="Chromosome 3"/>
</dbReference>
<proteinExistence type="predicted"/>
<protein>
    <submittedName>
        <fullName evidence="2">Uncharacterized protein</fullName>
    </submittedName>
</protein>
<feature type="compositionally biased region" description="Low complexity" evidence="1">
    <location>
        <begin position="137"/>
        <end position="151"/>
    </location>
</feature>
<dbReference type="AlphaFoldDB" id="A3LSA4"/>
<gene>
    <name evidence="2" type="ORF">PICST_30981</name>
</gene>
<name>A3LSA4_PICST</name>
<feature type="compositionally biased region" description="Polar residues" evidence="1">
    <location>
        <begin position="165"/>
        <end position="177"/>
    </location>
</feature>
<organism evidence="2 3">
    <name type="scientific">Scheffersomyces stipitis (strain ATCC 58785 / CBS 6054 / NBRC 10063 / NRRL Y-11545)</name>
    <name type="common">Yeast</name>
    <name type="synonym">Pichia stipitis</name>
    <dbReference type="NCBI Taxonomy" id="322104"/>
    <lineage>
        <taxon>Eukaryota</taxon>
        <taxon>Fungi</taxon>
        <taxon>Dikarya</taxon>
        <taxon>Ascomycota</taxon>
        <taxon>Saccharomycotina</taxon>
        <taxon>Pichiomycetes</taxon>
        <taxon>Debaryomycetaceae</taxon>
        <taxon>Scheffersomyces</taxon>
    </lineage>
</organism>
<dbReference type="InParanoid" id="A3LSA4"/>
<evidence type="ECO:0000256" key="1">
    <source>
        <dbReference type="SAM" id="MobiDB-lite"/>
    </source>
</evidence>
<feature type="compositionally biased region" description="Acidic residues" evidence="1">
    <location>
        <begin position="118"/>
        <end position="127"/>
    </location>
</feature>